<comment type="catalytic activity">
    <reaction evidence="4">
        <text>5-hydroxyuridine(34) in tRNA + S-adenosyl-L-methionine = 5-methoxyuridine(34) in tRNA + S-adenosyl-L-homocysteine + H(+)</text>
        <dbReference type="Rhea" id="RHEA:60524"/>
        <dbReference type="Rhea" id="RHEA-COMP:13381"/>
        <dbReference type="Rhea" id="RHEA-COMP:15591"/>
        <dbReference type="ChEBI" id="CHEBI:15378"/>
        <dbReference type="ChEBI" id="CHEBI:57856"/>
        <dbReference type="ChEBI" id="CHEBI:59789"/>
        <dbReference type="ChEBI" id="CHEBI:136877"/>
        <dbReference type="ChEBI" id="CHEBI:143860"/>
    </reaction>
</comment>
<feature type="binding site" evidence="4">
    <location>
        <position position="80"/>
    </location>
    <ligand>
        <name>S-adenosyl-L-methionine</name>
        <dbReference type="ChEBI" id="CHEBI:59789"/>
    </ligand>
</feature>
<dbReference type="AlphaFoldDB" id="W4QJX1"/>
<dbReference type="GO" id="GO:0030488">
    <property type="term" value="P:tRNA methylation"/>
    <property type="evidence" value="ECO:0007669"/>
    <property type="project" value="UniProtKB-UniRule"/>
</dbReference>
<keyword evidence="2 4" id="KW-0808">Transferase</keyword>
<gene>
    <name evidence="4" type="primary">trmR</name>
    <name evidence="5" type="ORF">JCM9152_3741</name>
</gene>
<dbReference type="CDD" id="cd02440">
    <property type="entry name" value="AdoMet_MTases"/>
    <property type="match status" value="1"/>
</dbReference>
<dbReference type="PANTHER" id="PTHR10509:SF14">
    <property type="entry name" value="CAFFEOYL-COA O-METHYLTRANSFERASE 3-RELATED"/>
    <property type="match status" value="1"/>
</dbReference>
<dbReference type="EC" id="2.1.1.-" evidence="4"/>
<dbReference type="GO" id="GO:0000287">
    <property type="term" value="F:magnesium ion binding"/>
    <property type="evidence" value="ECO:0007669"/>
    <property type="project" value="UniProtKB-UniRule"/>
</dbReference>
<dbReference type="GO" id="GO:0008757">
    <property type="term" value="F:S-adenosylmethionine-dependent methyltransferase activity"/>
    <property type="evidence" value="ECO:0007669"/>
    <property type="project" value="TreeGrafter"/>
</dbReference>
<keyword evidence="4" id="KW-0479">Metal-binding</keyword>
<dbReference type="PANTHER" id="PTHR10509">
    <property type="entry name" value="O-METHYLTRANSFERASE-RELATED"/>
    <property type="match status" value="1"/>
</dbReference>
<feature type="binding site" evidence="4">
    <location>
        <position position="128"/>
    </location>
    <ligand>
        <name>S-adenosyl-L-methionine</name>
        <dbReference type="ChEBI" id="CHEBI:59789"/>
    </ligand>
</feature>
<evidence type="ECO:0000256" key="2">
    <source>
        <dbReference type="ARBA" id="ARBA00022679"/>
    </source>
</evidence>
<accession>W4QJX1</accession>
<keyword evidence="1 4" id="KW-0489">Methyltransferase</keyword>
<comment type="function">
    <text evidence="4">Catalyzes the methylation of 5-hydroxyuridine (ho5U) to form 5-methoxyuridine (mo5U) at position 34 in tRNAs.</text>
</comment>
<feature type="binding site" evidence="4">
    <location>
        <begin position="108"/>
        <end position="109"/>
    </location>
    <ligand>
        <name>S-adenosyl-L-methionine</name>
        <dbReference type="ChEBI" id="CHEBI:59789"/>
    </ligand>
</feature>
<comment type="caution">
    <text evidence="5">The sequence shown here is derived from an EMBL/GenBank/DDBJ whole genome shotgun (WGS) entry which is preliminary data.</text>
</comment>
<feature type="binding site" evidence="4">
    <location>
        <position position="128"/>
    </location>
    <ligand>
        <name>Mg(2+)</name>
        <dbReference type="ChEBI" id="CHEBI:18420"/>
    </ligand>
</feature>
<evidence type="ECO:0000313" key="6">
    <source>
        <dbReference type="Proteomes" id="UP000018895"/>
    </source>
</evidence>
<comment type="subunit">
    <text evidence="4">Homodimer.</text>
</comment>
<dbReference type="OrthoDB" id="9799672at2"/>
<dbReference type="PROSITE" id="PS51682">
    <property type="entry name" value="SAM_OMT_I"/>
    <property type="match status" value="1"/>
</dbReference>
<sequence length="209" mass="24151">MEQLETYVKSLIPSRGLIVEEMERQAERDHVPIMDIIGMEFLLQQLKLIQPENILEIGTAIGYSAIRMSQATGATIVTMERDEQRYEQALENIQRVELESKIHVWFGDAMNLVEKLESSPHFDVLFIDAAKGQYQRFFELYEPYVKRGGVIFSDNVLFRGLVAEAEVESKRLRNLTEKIKTYNSWLMAHPRYDTRIVPVGDGLAISIKR</sequence>
<dbReference type="Gene3D" id="3.40.50.150">
    <property type="entry name" value="Vaccinia Virus protein VP39"/>
    <property type="match status" value="1"/>
</dbReference>
<keyword evidence="4" id="KW-0819">tRNA processing</keyword>
<dbReference type="InterPro" id="IPR029063">
    <property type="entry name" value="SAM-dependent_MTases_sf"/>
</dbReference>
<feature type="binding site" evidence="4">
    <location>
        <position position="154"/>
    </location>
    <ligand>
        <name>Mg(2+)</name>
        <dbReference type="ChEBI" id="CHEBI:18420"/>
    </ligand>
</feature>
<dbReference type="RefSeq" id="WP_035346541.1">
    <property type="nucleotide sequence ID" value="NZ_BAUU01000031.1"/>
</dbReference>
<evidence type="ECO:0000313" key="5">
    <source>
        <dbReference type="EMBL" id="GAE32217.1"/>
    </source>
</evidence>
<feature type="binding site" evidence="4">
    <location>
        <position position="155"/>
    </location>
    <ligand>
        <name>Mg(2+)</name>
        <dbReference type="ChEBI" id="CHEBI:18420"/>
    </ligand>
</feature>
<comment type="similarity">
    <text evidence="4">Belongs to the class I-like SAM-binding methyltransferase superfamily. Cation-dependent O-methyltransferase family.</text>
</comment>
<evidence type="ECO:0000256" key="4">
    <source>
        <dbReference type="HAMAP-Rule" id="MF_02217"/>
    </source>
</evidence>
<dbReference type="Pfam" id="PF01596">
    <property type="entry name" value="Methyltransf_3"/>
    <property type="match status" value="1"/>
</dbReference>
<dbReference type="GO" id="GO:0016300">
    <property type="term" value="F:tRNA (uridine) methyltransferase activity"/>
    <property type="evidence" value="ECO:0007669"/>
    <property type="project" value="UniProtKB-UniRule"/>
</dbReference>
<dbReference type="Proteomes" id="UP000018895">
    <property type="component" value="Unassembled WGS sequence"/>
</dbReference>
<dbReference type="InterPro" id="IPR050362">
    <property type="entry name" value="Cation-dep_OMT"/>
</dbReference>
<dbReference type="EMBL" id="BAUU01000031">
    <property type="protein sequence ID" value="GAE32217.1"/>
    <property type="molecule type" value="Genomic_DNA"/>
</dbReference>
<dbReference type="InterPro" id="IPR043675">
    <property type="entry name" value="TrmR_methyltr"/>
</dbReference>
<proteinExistence type="inferred from homology"/>
<dbReference type="STRING" id="1236971.JCM9152_3741"/>
<dbReference type="SUPFAM" id="SSF53335">
    <property type="entry name" value="S-adenosyl-L-methionine-dependent methyltransferases"/>
    <property type="match status" value="1"/>
</dbReference>
<protein>
    <recommendedName>
        <fullName evidence="4">tRNA 5-hydroxyuridine methyltransferase</fullName>
        <ecNumber evidence="4">2.1.1.-</ecNumber>
    </recommendedName>
    <alternativeName>
        <fullName evidence="4">ho5U methyltransferase</fullName>
    </alternativeName>
</protein>
<dbReference type="GO" id="GO:0008171">
    <property type="term" value="F:O-methyltransferase activity"/>
    <property type="evidence" value="ECO:0007669"/>
    <property type="project" value="InterPro"/>
</dbReference>
<reference evidence="5" key="1">
    <citation type="journal article" date="2014" name="Genome Announc.">
        <title>Draft Genome Sequences of Three Alkaliphilic Bacillus Strains, Bacillus wakoensis JCM 9140T, Bacillus akibai JCM 9157T, and Bacillus hemicellulosilyticus JCM 9152T.</title>
        <authorList>
            <person name="Yuki M."/>
            <person name="Oshima K."/>
            <person name="Suda W."/>
            <person name="Oshida Y."/>
            <person name="Kitamura K."/>
            <person name="Iida T."/>
            <person name="Hattori M."/>
            <person name="Ohkuma M."/>
        </authorList>
    </citation>
    <scope>NUCLEOTIDE SEQUENCE [LARGE SCALE GENOMIC DNA]</scope>
    <source>
        <strain evidence="5">JCM 9152</strain>
    </source>
</reference>
<dbReference type="InterPro" id="IPR002935">
    <property type="entry name" value="SAM_O-MeTrfase"/>
</dbReference>
<feature type="binding site" evidence="4">
    <location>
        <position position="64"/>
    </location>
    <ligand>
        <name>S-adenosyl-L-methionine</name>
        <dbReference type="ChEBI" id="CHEBI:59789"/>
    </ligand>
</feature>
<keyword evidence="4" id="KW-0460">Magnesium</keyword>
<keyword evidence="3 4" id="KW-0949">S-adenosyl-L-methionine</keyword>
<evidence type="ECO:0000256" key="3">
    <source>
        <dbReference type="ARBA" id="ARBA00022691"/>
    </source>
</evidence>
<organism evidence="5 6">
    <name type="scientific">Halalkalibacter hemicellulosilyticusJCM 9152</name>
    <dbReference type="NCBI Taxonomy" id="1236971"/>
    <lineage>
        <taxon>Bacteria</taxon>
        <taxon>Bacillati</taxon>
        <taxon>Bacillota</taxon>
        <taxon>Bacilli</taxon>
        <taxon>Bacillales</taxon>
        <taxon>Bacillaceae</taxon>
        <taxon>Halalkalibacter</taxon>
    </lineage>
</organism>
<keyword evidence="6" id="KW-1185">Reference proteome</keyword>
<evidence type="ECO:0000256" key="1">
    <source>
        <dbReference type="ARBA" id="ARBA00022603"/>
    </source>
</evidence>
<dbReference type="HAMAP" id="MF_02217">
    <property type="entry name" value="TrmR_methyltr"/>
    <property type="match status" value="1"/>
</dbReference>
<feature type="binding site" evidence="4">
    <location>
        <position position="34"/>
    </location>
    <ligand>
        <name>S-adenosyl-L-methionine</name>
        <dbReference type="ChEBI" id="CHEBI:59789"/>
    </ligand>
</feature>
<name>W4QJX1_9BACI</name>